<dbReference type="AlphaFoldDB" id="A0A224Y3V6"/>
<evidence type="ECO:0000313" key="2">
    <source>
        <dbReference type="EMBL" id="JAW15772.1"/>
    </source>
</evidence>
<protein>
    <submittedName>
        <fullName evidence="2">Uncharacterized protein</fullName>
    </submittedName>
</protein>
<sequence>MFCTAANLLFFSSSSFCSHQPMMASSFPPTYQPCTWLGFHAIYPTELFFRMFIPVDFLYLIFFNFTKTLSFARIIP</sequence>
<dbReference type="EMBL" id="GFTR01000654">
    <property type="protein sequence ID" value="JAW15772.1"/>
    <property type="molecule type" value="Transcribed_RNA"/>
</dbReference>
<proteinExistence type="predicted"/>
<keyword evidence="1" id="KW-1133">Transmembrane helix</keyword>
<keyword evidence="1" id="KW-0472">Membrane</keyword>
<accession>A0A224Y3V6</accession>
<name>A0A224Y3V6_9HEMI</name>
<organism evidence="2">
    <name type="scientific">Panstrongylus lignarius</name>
    <dbReference type="NCBI Taxonomy" id="156445"/>
    <lineage>
        <taxon>Eukaryota</taxon>
        <taxon>Metazoa</taxon>
        <taxon>Ecdysozoa</taxon>
        <taxon>Arthropoda</taxon>
        <taxon>Hexapoda</taxon>
        <taxon>Insecta</taxon>
        <taxon>Pterygota</taxon>
        <taxon>Neoptera</taxon>
        <taxon>Paraneoptera</taxon>
        <taxon>Hemiptera</taxon>
        <taxon>Heteroptera</taxon>
        <taxon>Panheteroptera</taxon>
        <taxon>Cimicomorpha</taxon>
        <taxon>Reduviidae</taxon>
        <taxon>Triatominae</taxon>
        <taxon>Panstrongylus</taxon>
    </lineage>
</organism>
<reference evidence="2" key="1">
    <citation type="journal article" date="2018" name="PLoS Negl. Trop. Dis.">
        <title>An insight into the salivary gland and fat body transcriptome of Panstrongylus lignarius (Hemiptera: Heteroptera), the main vector of Chagas disease in Peru.</title>
        <authorList>
            <person name="Nevoa J.C."/>
            <person name="Mendes M.T."/>
            <person name="da Silva M.V."/>
            <person name="Soares S.C."/>
            <person name="Oliveira C.J.F."/>
            <person name="Ribeiro J.M.C."/>
        </authorList>
    </citation>
    <scope>NUCLEOTIDE SEQUENCE</scope>
</reference>
<feature type="transmembrane region" description="Helical" evidence="1">
    <location>
        <begin position="47"/>
        <end position="65"/>
    </location>
</feature>
<keyword evidence="1" id="KW-0812">Transmembrane</keyword>
<evidence type="ECO:0000256" key="1">
    <source>
        <dbReference type="SAM" id="Phobius"/>
    </source>
</evidence>